<name>H3GIP9_PHYRM</name>
<feature type="compositionally biased region" description="Basic and acidic residues" evidence="5">
    <location>
        <begin position="902"/>
        <end position="914"/>
    </location>
</feature>
<evidence type="ECO:0000313" key="6">
    <source>
        <dbReference type="EnsemblProtists" id="Phyra75951"/>
    </source>
</evidence>
<feature type="region of interest" description="Disordered" evidence="5">
    <location>
        <begin position="452"/>
        <end position="472"/>
    </location>
</feature>
<feature type="region of interest" description="Disordered" evidence="5">
    <location>
        <begin position="282"/>
        <end position="323"/>
    </location>
</feature>
<dbReference type="InterPro" id="IPR027417">
    <property type="entry name" value="P-loop_NTPase"/>
</dbReference>
<dbReference type="InterPro" id="IPR000850">
    <property type="entry name" value="Adenylat/UMP-CMP_kin"/>
</dbReference>
<dbReference type="InParanoid" id="H3GIP9"/>
<comment type="similarity">
    <text evidence="1">Belongs to the adenylate kinase family.</text>
</comment>
<dbReference type="AlphaFoldDB" id="H3GIP9"/>
<feature type="compositionally biased region" description="Polar residues" evidence="5">
    <location>
        <begin position="915"/>
        <end position="925"/>
    </location>
</feature>
<dbReference type="RefSeq" id="XP_067742475.1">
    <property type="nucleotide sequence ID" value="XM_067894836.1"/>
</dbReference>
<dbReference type="GeneID" id="94230612"/>
<reference evidence="6" key="2">
    <citation type="submission" date="2015-06" db="UniProtKB">
        <authorList>
            <consortium name="EnsemblProtists"/>
        </authorList>
    </citation>
    <scope>IDENTIFICATION</scope>
    <source>
        <strain evidence="6">Pr102</strain>
    </source>
</reference>
<feature type="region of interest" description="Disordered" evidence="5">
    <location>
        <begin position="902"/>
        <end position="948"/>
    </location>
</feature>
<feature type="compositionally biased region" description="Basic and acidic residues" evidence="5">
    <location>
        <begin position="455"/>
        <end position="468"/>
    </location>
</feature>
<dbReference type="HAMAP" id="MF_00235">
    <property type="entry name" value="Adenylate_kinase_Adk"/>
    <property type="match status" value="2"/>
</dbReference>
<evidence type="ECO:0000256" key="3">
    <source>
        <dbReference type="ARBA" id="ARBA00022741"/>
    </source>
</evidence>
<dbReference type="PRINTS" id="PR00094">
    <property type="entry name" value="ADENYLTKNASE"/>
</dbReference>
<feature type="compositionally biased region" description="Basic and acidic residues" evidence="5">
    <location>
        <begin position="934"/>
        <end position="948"/>
    </location>
</feature>
<keyword evidence="7" id="KW-1185">Reference proteome</keyword>
<proteinExistence type="inferred from homology"/>
<dbReference type="STRING" id="164328.H3GIP9"/>
<keyword evidence="4" id="KW-0418">Kinase</keyword>
<evidence type="ECO:0000256" key="4">
    <source>
        <dbReference type="ARBA" id="ARBA00022777"/>
    </source>
</evidence>
<dbReference type="Gene3D" id="3.40.50.300">
    <property type="entry name" value="P-loop containing nucleotide triphosphate hydrolases"/>
    <property type="match status" value="2"/>
</dbReference>
<evidence type="ECO:0000256" key="2">
    <source>
        <dbReference type="ARBA" id="ARBA00022679"/>
    </source>
</evidence>
<organism evidence="6 7">
    <name type="scientific">Phytophthora ramorum</name>
    <name type="common">Sudden oak death agent</name>
    <dbReference type="NCBI Taxonomy" id="164328"/>
    <lineage>
        <taxon>Eukaryota</taxon>
        <taxon>Sar</taxon>
        <taxon>Stramenopiles</taxon>
        <taxon>Oomycota</taxon>
        <taxon>Peronosporomycetes</taxon>
        <taxon>Peronosporales</taxon>
        <taxon>Peronosporaceae</taxon>
        <taxon>Phytophthora</taxon>
    </lineage>
</organism>
<dbReference type="PANTHER" id="PTHR23359">
    <property type="entry name" value="NUCLEOTIDE KINASE"/>
    <property type="match status" value="1"/>
</dbReference>
<dbReference type="GO" id="GO:0005737">
    <property type="term" value="C:cytoplasm"/>
    <property type="evidence" value="ECO:0000318"/>
    <property type="project" value="GO_Central"/>
</dbReference>
<dbReference type="GO" id="GO:0005524">
    <property type="term" value="F:ATP binding"/>
    <property type="evidence" value="ECO:0007669"/>
    <property type="project" value="InterPro"/>
</dbReference>
<dbReference type="eggNOG" id="KOG3078">
    <property type="taxonomic scope" value="Eukaryota"/>
</dbReference>
<dbReference type="Proteomes" id="UP000005238">
    <property type="component" value="Unassembled WGS sequence"/>
</dbReference>
<dbReference type="NCBIfam" id="TIGR01351">
    <property type="entry name" value="adk"/>
    <property type="match status" value="1"/>
</dbReference>
<dbReference type="Pfam" id="PF00406">
    <property type="entry name" value="ADK"/>
    <property type="match status" value="2"/>
</dbReference>
<dbReference type="OrthoDB" id="439792at2759"/>
<dbReference type="InterPro" id="IPR036193">
    <property type="entry name" value="ADK_active_lid_dom_sf"/>
</dbReference>
<evidence type="ECO:0000313" key="7">
    <source>
        <dbReference type="Proteomes" id="UP000005238"/>
    </source>
</evidence>
<dbReference type="SUPFAM" id="SSF57774">
    <property type="entry name" value="Microbial and mitochondrial ADK, insert 'zinc finger' domain"/>
    <property type="match status" value="1"/>
</dbReference>
<dbReference type="CDD" id="cd01428">
    <property type="entry name" value="ADK"/>
    <property type="match status" value="2"/>
</dbReference>
<dbReference type="OMA" id="DCKARGW"/>
<evidence type="ECO:0008006" key="8">
    <source>
        <dbReference type="Google" id="ProtNLM"/>
    </source>
</evidence>
<dbReference type="HOGENOM" id="CLU_013581_0_0_1"/>
<dbReference type="EMBL" id="DS566012">
    <property type="status" value="NOT_ANNOTATED_CDS"/>
    <property type="molecule type" value="Genomic_DNA"/>
</dbReference>
<dbReference type="InterPro" id="IPR033690">
    <property type="entry name" value="Adenylat_kinase_CS"/>
</dbReference>
<evidence type="ECO:0000256" key="5">
    <source>
        <dbReference type="SAM" id="MobiDB-lite"/>
    </source>
</evidence>
<reference evidence="7" key="1">
    <citation type="journal article" date="2006" name="Science">
        <title>Phytophthora genome sequences uncover evolutionary origins and mechanisms of pathogenesis.</title>
        <authorList>
            <person name="Tyler B.M."/>
            <person name="Tripathy S."/>
            <person name="Zhang X."/>
            <person name="Dehal P."/>
            <person name="Jiang R.H."/>
            <person name="Aerts A."/>
            <person name="Arredondo F.D."/>
            <person name="Baxter L."/>
            <person name="Bensasson D."/>
            <person name="Beynon J.L."/>
            <person name="Chapman J."/>
            <person name="Damasceno C.M."/>
            <person name="Dorrance A.E."/>
            <person name="Dou D."/>
            <person name="Dickerman A.W."/>
            <person name="Dubchak I.L."/>
            <person name="Garbelotto M."/>
            <person name="Gijzen M."/>
            <person name="Gordon S.G."/>
            <person name="Govers F."/>
            <person name="Grunwald N.J."/>
            <person name="Huang W."/>
            <person name="Ivors K.L."/>
            <person name="Jones R.W."/>
            <person name="Kamoun S."/>
            <person name="Krampis K."/>
            <person name="Lamour K.H."/>
            <person name="Lee M.K."/>
            <person name="McDonald W.H."/>
            <person name="Medina M."/>
            <person name="Meijer H.J."/>
            <person name="Nordberg E.K."/>
            <person name="Maclean D.J."/>
            <person name="Ospina-Giraldo M.D."/>
            <person name="Morris P.F."/>
            <person name="Phuntumart V."/>
            <person name="Putnam N.H."/>
            <person name="Rash S."/>
            <person name="Rose J.K."/>
            <person name="Sakihama Y."/>
            <person name="Salamov A.A."/>
            <person name="Savidor A."/>
            <person name="Scheuring C.F."/>
            <person name="Smith B.M."/>
            <person name="Sobral B.W."/>
            <person name="Terry A."/>
            <person name="Torto-Alalibo T.A."/>
            <person name="Win J."/>
            <person name="Xu Z."/>
            <person name="Zhang H."/>
            <person name="Grigoriev I.V."/>
            <person name="Rokhsar D.S."/>
            <person name="Boore J.L."/>
        </authorList>
    </citation>
    <scope>NUCLEOTIDE SEQUENCE [LARGE SCALE GENOMIC DNA]</scope>
    <source>
        <strain evidence="7">Pr102</strain>
    </source>
</reference>
<accession>H3GIP9</accession>
<sequence length="948" mass="103550">MELSVRACVEADEAAVELLPAPDATTRRKLFGLTHAGALIETSLVTLCAEQKDATQDPATETHSSQLAGFASFDDQVPATLARWPEVRDYLKKRLLFGRPQGCVLLMSFRHDPTICSERRALVALLHQLFKLRPELGGVVLAVHVGVDVEDLGVFSQVFSCYDAVGLSTGGLLMFYRAVRTDYTPSVFVRQPLSSETEIDQIQTMVKKNEETKRHAAHSWFDAATAPSHVLTNQDEHRACFVAQCVDTQQPCGLLACTDSIDTDQVDAYARLFSDMYRRANPISDDTQSASPEPAEASDSHAMPPPPAGARSSIAPAPAPTPLHSMSMQNLARQIGGPPNIIVLGPTGAGKGTQSKRLVREFGVVYVCTGDLLRDAANDASEKYADLNRIMNAGDLIPDDIVQDLVLNRLMQADCKARGWLLEGYPRTDTQARVLTGHGAKPDIVAILELSDDDASQRDGEGDKETKAENTPAPVGRRLALYREHREAVRQNFVKIATVIHVDAAKSRETTTRKLVHDIYRARGSRGPIRVRNPPRLIITGAPASGKGTQCELLVRALHVVHLSTGDMLRQAIREGTSLGKQAQGFMDGGQLVPDELIVGVVLERLEQPDCKARGWLLDGFPRTEAQAHALLEARIIPDCVLALDVPDDEVVKRIAGRRLDPETGKTYHVDFNPPPPEVAGRVVQRSDDTEETVRTRLEQFHAHSKAVGTVLGGVCELVRADGTRPVDQVASLLLASAERCLLRNNAAIVSLFSMNPTHQTRASLFLANVFEHYKDKDCVLLCLPESFPRPAITSGFRFVRGDPSISTIARLRLQEEEKAAANSRKAKHNKHDKGKHSLLYAFHRDELPFLANYTLDLGTSDDGQPGQQIDHVVVKGMGVKGFGLTVKSWTNKCAELLGLGGKKEKKVEPEKAQSSRPRAVTSESAELATRPASDGHAEDDGGRNTIH</sequence>
<dbReference type="VEuPathDB" id="FungiDB:KRP23_9298"/>
<dbReference type="GO" id="GO:0004017">
    <property type="term" value="F:AMP kinase activity"/>
    <property type="evidence" value="ECO:0000318"/>
    <property type="project" value="GO_Central"/>
</dbReference>
<keyword evidence="3" id="KW-0547">Nucleotide-binding</keyword>
<dbReference type="EnsemblProtists" id="Phyra75951">
    <property type="protein sequence ID" value="Phyra75951"/>
    <property type="gene ID" value="Phyra75951"/>
</dbReference>
<dbReference type="InterPro" id="IPR006259">
    <property type="entry name" value="Adenyl_kin_sub"/>
</dbReference>
<dbReference type="PROSITE" id="PS00113">
    <property type="entry name" value="ADENYLATE_KINASE"/>
    <property type="match status" value="1"/>
</dbReference>
<keyword evidence="2" id="KW-0808">Transferase</keyword>
<protein>
    <recommendedName>
        <fullName evidence="8">Cilia- and flagella-associated protein 61 N-terminal domain-containing protein</fullName>
    </recommendedName>
</protein>
<dbReference type="VEuPathDB" id="FungiDB:KRP22_1834"/>
<dbReference type="SUPFAM" id="SSF52540">
    <property type="entry name" value="P-loop containing nucleoside triphosphate hydrolases"/>
    <property type="match status" value="2"/>
</dbReference>
<evidence type="ECO:0000256" key="1">
    <source>
        <dbReference type="ARBA" id="ARBA00007220"/>
    </source>
</evidence>